<accession>A0ABV6ZQ35</accession>
<gene>
    <name evidence="2" type="ORF">ACETRX_32130</name>
</gene>
<reference evidence="2 3" key="1">
    <citation type="submission" date="2024-09" db="EMBL/GenBank/DDBJ databases">
        <title>Description of Labrys sedimenti sp. nov., isolated from a diclofenac-degrading enrichment culture, and genome-based reclassification of Labrys portucalensis as a later heterotypic synonym of Labrys neptuniae.</title>
        <authorList>
            <person name="Tancsics A."/>
            <person name="Csepanyi A."/>
        </authorList>
    </citation>
    <scope>NUCLEOTIDE SEQUENCE [LARGE SCALE GENOMIC DNA]</scope>
    <source>
        <strain evidence="2 3">LMG 23412</strain>
    </source>
</reference>
<dbReference type="Proteomes" id="UP001595190">
    <property type="component" value="Unassembled WGS sequence"/>
</dbReference>
<sequence>MIFPGSCKLPPTNGETSSSVDSDQKSDKARSADKEVARILARVEREPIPQRLLELAFKLQKALRDAKKAD</sequence>
<evidence type="ECO:0000313" key="2">
    <source>
        <dbReference type="EMBL" id="MFC2254309.1"/>
    </source>
</evidence>
<proteinExistence type="predicted"/>
<protein>
    <recommendedName>
        <fullName evidence="4">Anti-sigma factor NepR domain-containing protein</fullName>
    </recommendedName>
</protein>
<feature type="compositionally biased region" description="Basic and acidic residues" evidence="1">
    <location>
        <begin position="22"/>
        <end position="34"/>
    </location>
</feature>
<feature type="region of interest" description="Disordered" evidence="1">
    <location>
        <begin position="1"/>
        <end position="34"/>
    </location>
</feature>
<evidence type="ECO:0008006" key="4">
    <source>
        <dbReference type="Google" id="ProtNLM"/>
    </source>
</evidence>
<dbReference type="EMBL" id="JBHGPK010000031">
    <property type="protein sequence ID" value="MFC2254309.1"/>
    <property type="molecule type" value="Genomic_DNA"/>
</dbReference>
<evidence type="ECO:0000313" key="3">
    <source>
        <dbReference type="Proteomes" id="UP001595190"/>
    </source>
</evidence>
<evidence type="ECO:0000256" key="1">
    <source>
        <dbReference type="SAM" id="MobiDB-lite"/>
    </source>
</evidence>
<organism evidence="2 3">
    <name type="scientific">Labrys neptuniae</name>
    <dbReference type="NCBI Taxonomy" id="376174"/>
    <lineage>
        <taxon>Bacteria</taxon>
        <taxon>Pseudomonadati</taxon>
        <taxon>Pseudomonadota</taxon>
        <taxon>Alphaproteobacteria</taxon>
        <taxon>Hyphomicrobiales</taxon>
        <taxon>Xanthobacteraceae</taxon>
        <taxon>Labrys</taxon>
    </lineage>
</organism>
<dbReference type="RefSeq" id="WP_394315019.1">
    <property type="nucleotide sequence ID" value="NZ_JBHGPK010000031.1"/>
</dbReference>
<comment type="caution">
    <text evidence="2">The sequence shown here is derived from an EMBL/GenBank/DDBJ whole genome shotgun (WGS) entry which is preliminary data.</text>
</comment>
<name>A0ABV6ZQ35_9HYPH</name>